<name>A0A7R8ZC73_TIMDO</name>
<protein>
    <submittedName>
        <fullName evidence="1">Uncharacterized protein</fullName>
    </submittedName>
</protein>
<dbReference type="EMBL" id="OA567164">
    <property type="protein sequence ID" value="CAD7199974.1"/>
    <property type="molecule type" value="Genomic_DNA"/>
</dbReference>
<gene>
    <name evidence="1" type="ORF">TDIB3V08_LOCUS6209</name>
</gene>
<reference evidence="1" key="1">
    <citation type="submission" date="2020-11" db="EMBL/GenBank/DDBJ databases">
        <authorList>
            <person name="Tran Van P."/>
        </authorList>
    </citation>
    <scope>NUCLEOTIDE SEQUENCE</scope>
</reference>
<sequence>MMLQRLIPKAMASPVWLSCHCACETAGLPISTPLVLEHQCISQYQYQFTSIAVKYPSLTKLMPTILTLIWSDTIMNALVLHKLLVVPGKDNFMTRLFRDSFTSYKDRQDTCSSCDLYSAEVRAIDHGLKNYPDDSNEKRDSERKLHKQSVENKLHLMKANMFYVNIHGHWDGHVINELGSLPPSDDPKLRQGEVILPEVAYQVPSEMIFSVVVVRELNIEDIAEKDVFSQTVTMNEAYFVIDGSALLSCIVPGCKSNYTSRIRLEEYISCFKFPKDKVNCEQCVIPNCDFGLHHSKCSLLVTFVARHRSCGSSGWGGESVTDGLENMVCGAAQAVGRVVGAACASAEERYKG</sequence>
<proteinExistence type="predicted"/>
<accession>A0A7R8ZC73</accession>
<organism evidence="1">
    <name type="scientific">Timema douglasi</name>
    <name type="common">Walking stick</name>
    <dbReference type="NCBI Taxonomy" id="61478"/>
    <lineage>
        <taxon>Eukaryota</taxon>
        <taxon>Metazoa</taxon>
        <taxon>Ecdysozoa</taxon>
        <taxon>Arthropoda</taxon>
        <taxon>Hexapoda</taxon>
        <taxon>Insecta</taxon>
        <taxon>Pterygota</taxon>
        <taxon>Neoptera</taxon>
        <taxon>Polyneoptera</taxon>
        <taxon>Phasmatodea</taxon>
        <taxon>Timematodea</taxon>
        <taxon>Timematoidea</taxon>
        <taxon>Timematidae</taxon>
        <taxon>Timema</taxon>
    </lineage>
</organism>
<dbReference type="AlphaFoldDB" id="A0A7R8ZC73"/>
<evidence type="ECO:0000313" key="1">
    <source>
        <dbReference type="EMBL" id="CAD7199974.1"/>
    </source>
</evidence>